<organism evidence="4 5">
    <name type="scientific">Aureobasidium melanogenum</name>
    <name type="common">Aureobasidium pullulans var. melanogenum</name>
    <dbReference type="NCBI Taxonomy" id="46634"/>
    <lineage>
        <taxon>Eukaryota</taxon>
        <taxon>Fungi</taxon>
        <taxon>Dikarya</taxon>
        <taxon>Ascomycota</taxon>
        <taxon>Pezizomycotina</taxon>
        <taxon>Dothideomycetes</taxon>
        <taxon>Dothideomycetidae</taxon>
        <taxon>Dothideales</taxon>
        <taxon>Saccotheciaceae</taxon>
        <taxon>Aureobasidium</taxon>
    </lineage>
</organism>
<name>A0A9P8G8A8_AURME</name>
<feature type="domain" description="Dynamin N-terminal" evidence="2">
    <location>
        <begin position="155"/>
        <end position="417"/>
    </location>
</feature>
<evidence type="ECO:0000259" key="3">
    <source>
        <dbReference type="Pfam" id="PF24564"/>
    </source>
</evidence>
<evidence type="ECO:0000259" key="2">
    <source>
        <dbReference type="Pfam" id="PF00350"/>
    </source>
</evidence>
<dbReference type="PANTHER" id="PTHR36681">
    <property type="entry name" value="NUCLEAR GTPASE, GERMINAL CENTER-ASSOCIATED, TANDEM DUPLICATE 3"/>
    <property type="match status" value="1"/>
</dbReference>
<dbReference type="InterPro" id="IPR045063">
    <property type="entry name" value="Dynamin_N"/>
</dbReference>
<dbReference type="Pfam" id="PF00350">
    <property type="entry name" value="Dynamin_N"/>
    <property type="match status" value="1"/>
</dbReference>
<evidence type="ECO:0000313" key="4">
    <source>
        <dbReference type="EMBL" id="KAH0213938.1"/>
    </source>
</evidence>
<feature type="region of interest" description="Disordered" evidence="1">
    <location>
        <begin position="916"/>
        <end position="963"/>
    </location>
</feature>
<dbReference type="AlphaFoldDB" id="A0A9P8G8A8"/>
<accession>A0A9P8G8A8</accession>
<reference evidence="4" key="1">
    <citation type="journal article" date="2021" name="J Fungi (Basel)">
        <title>Virulence traits and population genomics of the black yeast Aureobasidium melanogenum.</title>
        <authorList>
            <person name="Cernosa A."/>
            <person name="Sun X."/>
            <person name="Gostincar C."/>
            <person name="Fang C."/>
            <person name="Gunde-Cimerman N."/>
            <person name="Song Z."/>
        </authorList>
    </citation>
    <scope>NUCLEOTIDE SEQUENCE</scope>
    <source>
        <strain evidence="4">EXF-8016</strain>
    </source>
</reference>
<dbReference type="PANTHER" id="PTHR36681:SF3">
    <property type="entry name" value="NUCLEAR GTPASE, GERMINAL CENTER-ASSOCIATED, TANDEM DUPLICATE 3"/>
    <property type="match status" value="1"/>
</dbReference>
<reference evidence="4" key="2">
    <citation type="submission" date="2021-08" db="EMBL/GenBank/DDBJ databases">
        <authorList>
            <person name="Gostincar C."/>
            <person name="Sun X."/>
            <person name="Song Z."/>
            <person name="Gunde-Cimerman N."/>
        </authorList>
    </citation>
    <scope>NUCLEOTIDE SEQUENCE</scope>
    <source>
        <strain evidence="4">EXF-8016</strain>
    </source>
</reference>
<dbReference type="Proteomes" id="UP000767238">
    <property type="component" value="Unassembled WGS sequence"/>
</dbReference>
<protein>
    <recommendedName>
        <fullName evidence="6">Nuclear GTPase SLIP-GC</fullName>
    </recommendedName>
</protein>
<proteinExistence type="predicted"/>
<evidence type="ECO:0000256" key="1">
    <source>
        <dbReference type="SAM" id="MobiDB-lite"/>
    </source>
</evidence>
<evidence type="ECO:0008006" key="6">
    <source>
        <dbReference type="Google" id="ProtNLM"/>
    </source>
</evidence>
<feature type="compositionally biased region" description="Basic and acidic residues" evidence="1">
    <location>
        <begin position="921"/>
        <end position="946"/>
    </location>
</feature>
<feature type="domain" description="DUF7605" evidence="3">
    <location>
        <begin position="663"/>
        <end position="829"/>
    </location>
</feature>
<dbReference type="InterPro" id="IPR027417">
    <property type="entry name" value="P-loop_NTPase"/>
</dbReference>
<feature type="non-terminal residue" evidence="4">
    <location>
        <position position="963"/>
    </location>
</feature>
<gene>
    <name evidence="4" type="ORF">KCV03_g8684</name>
</gene>
<dbReference type="Pfam" id="PF24564">
    <property type="entry name" value="DUF7605"/>
    <property type="match status" value="1"/>
</dbReference>
<evidence type="ECO:0000313" key="5">
    <source>
        <dbReference type="Proteomes" id="UP000767238"/>
    </source>
</evidence>
<dbReference type="SUPFAM" id="SSF52540">
    <property type="entry name" value="P-loop containing nucleoside triphosphate hydrolases"/>
    <property type="match status" value="1"/>
</dbReference>
<comment type="caution">
    <text evidence="4">The sequence shown here is derived from an EMBL/GenBank/DDBJ whole genome shotgun (WGS) entry which is preliminary data.</text>
</comment>
<dbReference type="OrthoDB" id="3598281at2759"/>
<dbReference type="InterPro" id="IPR056024">
    <property type="entry name" value="DUF7605"/>
</dbReference>
<dbReference type="Gene3D" id="3.40.50.300">
    <property type="entry name" value="P-loop containing nucleotide triphosphate hydrolases"/>
    <property type="match status" value="1"/>
</dbReference>
<sequence>MASRSESPEIIETRVVLGKREREVPNEPVAIKVEKADDNQNETMLEETLALDSGGYFDDDDDLSSVALSDMEEDSENLDNEPEQGEVLWREADEKFPPCAAYHEDVRAISSRITAILDKTVEHLSEISDQSDSLARLLEQAKETRKFPDPKIPTIALLGDAGAGKSSLISALLDTPHISREGNFGTSCTCVITEYRKAFPQQKKQFAAKVEFLNSKNRYALMKEHLEEYINYHFERDDDWTYDEEKEFSAQAKTAEATFLDLFRGKPNLTSREEMKSYIRMAHEVQDAKSILAQFEEWCKELMLEHSCCTELELIEAERAFELARLISPFLSASASWSDKPSLWPIVRQVSIGVRGPRILDYAILADLPGVSDTNRIRVKASKTYILKSDHLWIVSPIGRCATDTSVDSLLHEFGDRFKGRLAIICTKTDDSMTFQSFAHEYQEDAKPYKRLDDQTRKAKTNLSDANAALRRATAVATRQERDKIVEDCRKKYEKLLHLRLNGMVQVRNRKVAALIMAEKADRIQGETASLIFPVSNRHYSWLKGYKDGGNEASPQLSAKMTGIPKLRAHALSIVAKEVWTTFMTHIHYKVVAFVTALRAWATATRRSSDSGVSDAHAKYVKIIEDALKAYRERMAGRATALLAAPMRKANLEMARKAYDFLHKEVRDWHWCTIKAFVRRGGKYKSKSVGRHSWNAKMMLPAVKFMTSAWDEVVLEEENAIKAALAEILKALTGTLGDVKEPMELMQIPQEQFEKFLDAQKHGIRDAFGKYKNEFDKEFQNVKYTAEKDDAAGYFAEAMHKIYEEAEHMKGTGYKDAVMTKLEQHVNSGTKKSPFIQMADTSANKVYHTATVATKSLQGDCNKIFRRIFDQFGCMLDNTPDHDGSVAEVKVKLAKYLIDAEKEMKTMVERLAEIEQNPYPEDFKKEEDLPAPKKIKLDQEQTKKVETSGPRRSLRIKSEIEDE</sequence>
<dbReference type="EMBL" id="JAHFYH010000090">
    <property type="protein sequence ID" value="KAH0213938.1"/>
    <property type="molecule type" value="Genomic_DNA"/>
</dbReference>